<dbReference type="Proteomes" id="UP000289323">
    <property type="component" value="Unassembled WGS sequence"/>
</dbReference>
<dbReference type="AlphaFoldDB" id="A0A446BA44"/>
<reference evidence="1 2" key="1">
    <citation type="submission" date="2018-04" db="EMBL/GenBank/DDBJ databases">
        <authorList>
            <person name="Huttner S."/>
            <person name="Dainat J."/>
        </authorList>
    </citation>
    <scope>NUCLEOTIDE SEQUENCE [LARGE SCALE GENOMIC DNA]</scope>
</reference>
<evidence type="ECO:0000313" key="1">
    <source>
        <dbReference type="EMBL" id="SPQ19371.1"/>
    </source>
</evidence>
<gene>
    <name evidence="1" type="ORF">TT172_LOCUS1790</name>
</gene>
<protein>
    <submittedName>
        <fullName evidence="1">D0f57733-ab46-40c0-8c61-3aeabe8df25c</fullName>
    </submittedName>
</protein>
<dbReference type="EMBL" id="OUUZ01000001">
    <property type="protein sequence ID" value="SPQ19371.1"/>
    <property type="molecule type" value="Genomic_DNA"/>
</dbReference>
<name>A0A446BA44_9PEZI</name>
<proteinExistence type="predicted"/>
<sequence length="38" mass="4208">MGVAEQVVDAFVTDFEFADDMEIGPMEDSALWCVLVKV</sequence>
<organism evidence="1 2">
    <name type="scientific">Thermothielavioides terrestris</name>
    <dbReference type="NCBI Taxonomy" id="2587410"/>
    <lineage>
        <taxon>Eukaryota</taxon>
        <taxon>Fungi</taxon>
        <taxon>Dikarya</taxon>
        <taxon>Ascomycota</taxon>
        <taxon>Pezizomycotina</taxon>
        <taxon>Sordariomycetes</taxon>
        <taxon>Sordariomycetidae</taxon>
        <taxon>Sordariales</taxon>
        <taxon>Chaetomiaceae</taxon>
        <taxon>Thermothielavioides</taxon>
    </lineage>
</organism>
<accession>A0A446BA44</accession>
<evidence type="ECO:0000313" key="2">
    <source>
        <dbReference type="Proteomes" id="UP000289323"/>
    </source>
</evidence>